<evidence type="ECO:0000313" key="2">
    <source>
        <dbReference type="Proteomes" id="UP000231019"/>
    </source>
</evidence>
<dbReference type="InterPro" id="IPR001753">
    <property type="entry name" value="Enoyl-CoA_hydra/iso"/>
</dbReference>
<reference evidence="1 2" key="1">
    <citation type="submission" date="2017-09" db="EMBL/GenBank/DDBJ databases">
        <title>Depth-based differentiation of microbial function through sediment-hosted aquifers and enrichment of novel symbionts in the deep terrestrial subsurface.</title>
        <authorList>
            <person name="Probst A.J."/>
            <person name="Ladd B."/>
            <person name="Jarett J.K."/>
            <person name="Geller-Mcgrath D.E."/>
            <person name="Sieber C.M."/>
            <person name="Emerson J.B."/>
            <person name="Anantharaman K."/>
            <person name="Thomas B.C."/>
            <person name="Malmstrom R."/>
            <person name="Stieglmeier M."/>
            <person name="Klingl A."/>
            <person name="Woyke T."/>
            <person name="Ryan C.M."/>
            <person name="Banfield J.F."/>
        </authorList>
    </citation>
    <scope>NUCLEOTIDE SEQUENCE [LARGE SCALE GENOMIC DNA]</scope>
    <source>
        <strain evidence="1">CG17_big_fil_post_rev_8_21_14_2_50_48_46</strain>
    </source>
</reference>
<gene>
    <name evidence="1" type="ORF">COW36_08200</name>
</gene>
<dbReference type="GO" id="GO:0016853">
    <property type="term" value="F:isomerase activity"/>
    <property type="evidence" value="ECO:0007669"/>
    <property type="project" value="UniProtKB-KW"/>
</dbReference>
<keyword evidence="1" id="KW-0413">Isomerase</keyword>
<name>A0A2M7G624_9BACT</name>
<sequence>MHKKRDFSMDTLKAEQIQDRMQITLQRGKANPINSTLVNELRQAIAELKQNDSIKGAILTGQPRYFSAGLDVVELYGYDADTMRQFWQDFTALILEMISCPKPIVAAISGHSPAGGCVLALCCDQRLMAEGPYRIGLNEVPVGIVVPPTIYYLYAAAMGEGKAYHHLLNGSLMLPEEALAEGLVHQVLPLEALQEQAEERLNHYLSMNATAWGTSKLLLRQSLLSQLRGDFDQLFGPVLKHWWSAEFRAQLEGMVERLKAPRLA</sequence>
<dbReference type="Pfam" id="PF00378">
    <property type="entry name" value="ECH_1"/>
    <property type="match status" value="1"/>
</dbReference>
<protein>
    <submittedName>
        <fullName evidence="1">Enoyl-CoA hydratase/isomerase family protein</fullName>
    </submittedName>
</protein>
<evidence type="ECO:0000313" key="1">
    <source>
        <dbReference type="EMBL" id="PIW17471.1"/>
    </source>
</evidence>
<dbReference type="InterPro" id="IPR029045">
    <property type="entry name" value="ClpP/crotonase-like_dom_sf"/>
</dbReference>
<dbReference type="GO" id="GO:0006635">
    <property type="term" value="P:fatty acid beta-oxidation"/>
    <property type="evidence" value="ECO:0007669"/>
    <property type="project" value="TreeGrafter"/>
</dbReference>
<proteinExistence type="predicted"/>
<dbReference type="Proteomes" id="UP000231019">
    <property type="component" value="Unassembled WGS sequence"/>
</dbReference>
<dbReference type="PANTHER" id="PTHR11941">
    <property type="entry name" value="ENOYL-COA HYDRATASE-RELATED"/>
    <property type="match status" value="1"/>
</dbReference>
<comment type="caution">
    <text evidence="1">The sequence shown here is derived from an EMBL/GenBank/DDBJ whole genome shotgun (WGS) entry which is preliminary data.</text>
</comment>
<dbReference type="SUPFAM" id="SSF52096">
    <property type="entry name" value="ClpP/crotonase"/>
    <property type="match status" value="1"/>
</dbReference>
<dbReference type="AlphaFoldDB" id="A0A2M7G624"/>
<dbReference type="EMBL" id="PFFQ01000023">
    <property type="protein sequence ID" value="PIW17471.1"/>
    <property type="molecule type" value="Genomic_DNA"/>
</dbReference>
<dbReference type="PANTHER" id="PTHR11941:SF45">
    <property type="entry name" value="ENOYL-COA DELTA ISOMERASE 1, MITOCHONDRIAL"/>
    <property type="match status" value="1"/>
</dbReference>
<dbReference type="Gene3D" id="3.90.226.10">
    <property type="entry name" value="2-enoyl-CoA Hydratase, Chain A, domain 1"/>
    <property type="match status" value="1"/>
</dbReference>
<accession>A0A2M7G624</accession>
<dbReference type="CDD" id="cd06558">
    <property type="entry name" value="crotonase-like"/>
    <property type="match status" value="1"/>
</dbReference>
<organism evidence="1 2">
    <name type="scientific">bacterium (Candidatus Blackallbacteria) CG17_big_fil_post_rev_8_21_14_2_50_48_46</name>
    <dbReference type="NCBI Taxonomy" id="2014261"/>
    <lineage>
        <taxon>Bacteria</taxon>
        <taxon>Candidatus Blackallbacteria</taxon>
    </lineage>
</organism>